<keyword evidence="2" id="KW-1185">Reference proteome</keyword>
<dbReference type="RefSeq" id="WP_379542276.1">
    <property type="nucleotide sequence ID" value="NZ_JBHSFT010000008.1"/>
</dbReference>
<protein>
    <submittedName>
        <fullName evidence="1">Uncharacterized protein</fullName>
    </submittedName>
</protein>
<organism evidence="1 2">
    <name type="scientific">Oceanobacillus aidingensis</name>
    <dbReference type="NCBI Taxonomy" id="645964"/>
    <lineage>
        <taxon>Bacteria</taxon>
        <taxon>Bacillati</taxon>
        <taxon>Bacillota</taxon>
        <taxon>Bacilli</taxon>
        <taxon>Bacillales</taxon>
        <taxon>Bacillaceae</taxon>
        <taxon>Oceanobacillus</taxon>
    </lineage>
</organism>
<evidence type="ECO:0000313" key="1">
    <source>
        <dbReference type="EMBL" id="MFC4661750.1"/>
    </source>
</evidence>
<comment type="caution">
    <text evidence="1">The sequence shown here is derived from an EMBL/GenBank/DDBJ whole genome shotgun (WGS) entry which is preliminary data.</text>
</comment>
<proteinExistence type="predicted"/>
<evidence type="ECO:0000313" key="2">
    <source>
        <dbReference type="Proteomes" id="UP001595988"/>
    </source>
</evidence>
<name>A0ABV9JVD2_9BACI</name>
<dbReference type="Proteomes" id="UP001595988">
    <property type="component" value="Unassembled WGS sequence"/>
</dbReference>
<sequence length="98" mass="11359">MRCSYILEKEYKSSNDGTIYWGSVTKESQVDPFDKKGIKLKDNELNQALKELEGQTLRVSKVFEKEIKDARESHIILEITNWHLEGNYLVEDALPIAE</sequence>
<gene>
    <name evidence="1" type="ORF">ACFO3P_05910</name>
</gene>
<accession>A0ABV9JVD2</accession>
<reference evidence="2" key="1">
    <citation type="journal article" date="2019" name="Int. J. Syst. Evol. Microbiol.">
        <title>The Global Catalogue of Microorganisms (GCM) 10K type strain sequencing project: providing services to taxonomists for standard genome sequencing and annotation.</title>
        <authorList>
            <consortium name="The Broad Institute Genomics Platform"/>
            <consortium name="The Broad Institute Genome Sequencing Center for Infectious Disease"/>
            <person name="Wu L."/>
            <person name="Ma J."/>
        </authorList>
    </citation>
    <scope>NUCLEOTIDE SEQUENCE [LARGE SCALE GENOMIC DNA]</scope>
    <source>
        <strain evidence="2">CCUG 37257</strain>
    </source>
</reference>
<dbReference type="EMBL" id="JBHSFT010000008">
    <property type="protein sequence ID" value="MFC4661750.1"/>
    <property type="molecule type" value="Genomic_DNA"/>
</dbReference>